<accession>A0A9P1I9K4</accession>
<dbReference type="InterPro" id="IPR009447">
    <property type="entry name" value="PIGW/GWT1"/>
</dbReference>
<feature type="transmembrane region" description="Helical" evidence="5">
    <location>
        <begin position="260"/>
        <end position="280"/>
    </location>
</feature>
<keyword evidence="5" id="KW-0012">Acyltransferase</keyword>
<dbReference type="GO" id="GO:0006506">
    <property type="term" value="P:GPI anchor biosynthetic process"/>
    <property type="evidence" value="ECO:0007669"/>
    <property type="project" value="UniProtKB-KW"/>
</dbReference>
<protein>
    <recommendedName>
        <fullName evidence="5">Phosphatidylinositol-glycan biosynthesis class W protein</fullName>
        <ecNumber evidence="5">2.3.-.-</ecNumber>
    </recommendedName>
</protein>
<dbReference type="GO" id="GO:0005789">
    <property type="term" value="C:endoplasmic reticulum membrane"/>
    <property type="evidence" value="ECO:0007669"/>
    <property type="project" value="UniProtKB-SubCell"/>
</dbReference>
<feature type="transmembrane region" description="Helical" evidence="5">
    <location>
        <begin position="87"/>
        <end position="105"/>
    </location>
</feature>
<comment type="similarity">
    <text evidence="5">Belongs to the PIGW family.</text>
</comment>
<keyword evidence="5" id="KW-0256">Endoplasmic reticulum</keyword>
<feature type="transmembrane region" description="Helical" evidence="5">
    <location>
        <begin position="166"/>
        <end position="185"/>
    </location>
</feature>
<feature type="transmembrane region" description="Helical" evidence="5">
    <location>
        <begin position="300"/>
        <end position="319"/>
    </location>
</feature>
<comment type="pathway">
    <text evidence="5">Glycolipid biosynthesis; glycosylphosphatidylinositol-anchor biosynthesis.</text>
</comment>
<keyword evidence="7" id="KW-1185">Reference proteome</keyword>
<dbReference type="EC" id="2.3.-.-" evidence="5"/>
<feature type="transmembrane region" description="Helical" evidence="5">
    <location>
        <begin position="452"/>
        <end position="471"/>
    </location>
</feature>
<comment type="function">
    <text evidence="5">A acetyltransferase, which acetylates the inositol ring of phosphatidylinositol during biosynthesis of GPI-anchor.</text>
</comment>
<dbReference type="OrthoDB" id="1158011at2759"/>
<keyword evidence="5" id="KW-0337">GPI-anchor biosynthesis</keyword>
<evidence type="ECO:0000256" key="2">
    <source>
        <dbReference type="ARBA" id="ARBA00022692"/>
    </source>
</evidence>
<name>A0A9P1I9K4_9PELO</name>
<keyword evidence="2 5" id="KW-0812">Transmembrane</keyword>
<evidence type="ECO:0000313" key="7">
    <source>
        <dbReference type="Proteomes" id="UP001152747"/>
    </source>
</evidence>
<dbReference type="EMBL" id="CANHGI010000002">
    <property type="protein sequence ID" value="CAI5441164.1"/>
    <property type="molecule type" value="Genomic_DNA"/>
</dbReference>
<proteinExistence type="inferred from homology"/>
<comment type="subcellular location">
    <subcellularLocation>
        <location evidence="5">Endoplasmic reticulum membrane</location>
        <topology evidence="5">Multi-pass membrane protein</topology>
    </subcellularLocation>
    <subcellularLocation>
        <location evidence="1">Membrane</location>
        <topology evidence="1">Multi-pass membrane protein</topology>
    </subcellularLocation>
</comment>
<feature type="transmembrane region" description="Helical" evidence="5">
    <location>
        <begin position="25"/>
        <end position="47"/>
    </location>
</feature>
<evidence type="ECO:0000256" key="5">
    <source>
        <dbReference type="RuleBase" id="RU280819"/>
    </source>
</evidence>
<reference evidence="6" key="1">
    <citation type="submission" date="2022-11" db="EMBL/GenBank/DDBJ databases">
        <authorList>
            <person name="Kikuchi T."/>
        </authorList>
    </citation>
    <scope>NUCLEOTIDE SEQUENCE</scope>
    <source>
        <strain evidence="6">PS1010</strain>
    </source>
</reference>
<feature type="transmembrane region" description="Helical" evidence="5">
    <location>
        <begin position="426"/>
        <end position="446"/>
    </location>
</feature>
<comment type="caution">
    <text evidence="6">The sequence shown here is derived from an EMBL/GenBank/DDBJ whole genome shotgun (WGS) entry which is preliminary data.</text>
</comment>
<evidence type="ECO:0000256" key="1">
    <source>
        <dbReference type="ARBA" id="ARBA00004141"/>
    </source>
</evidence>
<dbReference type="PANTHER" id="PTHR20661">
    <property type="entry name" value="PHOSPHATIDYLINOSITOL-GLYCAN BIOSYNTHESIS CLASS W PROTEIN"/>
    <property type="match status" value="1"/>
</dbReference>
<dbReference type="Pfam" id="PF06423">
    <property type="entry name" value="GWT1"/>
    <property type="match status" value="1"/>
</dbReference>
<keyword evidence="4 5" id="KW-0472">Membrane</keyword>
<dbReference type="AlphaFoldDB" id="A0A9P1I9K4"/>
<keyword evidence="3 5" id="KW-1133">Transmembrane helix</keyword>
<dbReference type="PIRSF" id="PIRSF017321">
    <property type="entry name" value="GWT1"/>
    <property type="match status" value="1"/>
</dbReference>
<sequence length="483" mass="55211">MPDDPIEIDHSEFVGTKTGCSQREIFIVVFIGYLGILIRNSILPWIFLGRTYNTSWIAYWSKFLVDASFLVIPSFLAVTIFSNHLAVYLLVLIIIYGLLLGLVFFEASHHSFGPPIKQTWNSIVDEQHKTTMFVTYLRSGVMVLVAISILAVDFPVFPRKYAKTEYFGHSVMDLGVSVFICMSGLSSKMSQSRNNENIGSDQRKWYLSSTLFLFIIGMARTIFLEILDYPKHVSEYGVHWNFFFTLASVRIVYRILPKHFPYLTAILLGLFHQTILKSGYQDWILVEGQNNRDNLLSANAEGIVSLLGYLTLFYGSLAIGEFLSHTGFRVKSWIRRCLQLVFLAAIFYFLQAICEYFIDRPSRRVVNITYIFAQLSVFCFITMICLAAQMFNIVLWTASIPHFSNGDHPFSPISPCLTESINRHSLLFFILSNILTGLVNMSIPAHKTPDHLAIPIILAYVFIVSFVVHFIEFRKTVLKIHSE</sequence>
<feature type="transmembrane region" description="Helical" evidence="5">
    <location>
        <begin position="340"/>
        <end position="358"/>
    </location>
</feature>
<keyword evidence="5" id="KW-0808">Transferase</keyword>
<dbReference type="GO" id="GO:0032216">
    <property type="term" value="F:glucosaminyl-phosphatidylinositol O-acyltransferase activity"/>
    <property type="evidence" value="ECO:0007669"/>
    <property type="project" value="TreeGrafter"/>
</dbReference>
<feature type="transmembrane region" description="Helical" evidence="5">
    <location>
        <begin position="205"/>
        <end position="224"/>
    </location>
</feature>
<evidence type="ECO:0000313" key="6">
    <source>
        <dbReference type="EMBL" id="CAI5441164.1"/>
    </source>
</evidence>
<feature type="transmembrane region" description="Helical" evidence="5">
    <location>
        <begin position="370"/>
        <end position="395"/>
    </location>
</feature>
<feature type="transmembrane region" description="Helical" evidence="5">
    <location>
        <begin position="136"/>
        <end position="154"/>
    </location>
</feature>
<evidence type="ECO:0000256" key="3">
    <source>
        <dbReference type="ARBA" id="ARBA00022989"/>
    </source>
</evidence>
<organism evidence="6 7">
    <name type="scientific">Caenorhabditis angaria</name>
    <dbReference type="NCBI Taxonomy" id="860376"/>
    <lineage>
        <taxon>Eukaryota</taxon>
        <taxon>Metazoa</taxon>
        <taxon>Ecdysozoa</taxon>
        <taxon>Nematoda</taxon>
        <taxon>Chromadorea</taxon>
        <taxon>Rhabditida</taxon>
        <taxon>Rhabditina</taxon>
        <taxon>Rhabditomorpha</taxon>
        <taxon>Rhabditoidea</taxon>
        <taxon>Rhabditidae</taxon>
        <taxon>Peloderinae</taxon>
        <taxon>Caenorhabditis</taxon>
    </lineage>
</organism>
<dbReference type="GO" id="GO:0072659">
    <property type="term" value="P:protein localization to plasma membrane"/>
    <property type="evidence" value="ECO:0007669"/>
    <property type="project" value="TreeGrafter"/>
</dbReference>
<evidence type="ECO:0000256" key="4">
    <source>
        <dbReference type="ARBA" id="ARBA00023136"/>
    </source>
</evidence>
<feature type="transmembrane region" description="Helical" evidence="5">
    <location>
        <begin position="59"/>
        <end position="81"/>
    </location>
</feature>
<feature type="transmembrane region" description="Helical" evidence="5">
    <location>
        <begin position="236"/>
        <end position="253"/>
    </location>
</feature>
<dbReference type="PANTHER" id="PTHR20661:SF0">
    <property type="entry name" value="PHOSPHATIDYLINOSITOL-GLYCAN BIOSYNTHESIS CLASS W PROTEIN"/>
    <property type="match status" value="1"/>
</dbReference>
<dbReference type="Proteomes" id="UP001152747">
    <property type="component" value="Unassembled WGS sequence"/>
</dbReference>
<gene>
    <name evidence="6" type="ORF">CAMP_LOCUS3801</name>
</gene>